<evidence type="ECO:0000313" key="6">
    <source>
        <dbReference type="EMBL" id="SNQ50084.1"/>
    </source>
</evidence>
<dbReference type="GO" id="GO:0016712">
    <property type="term" value="F:oxidoreductase activity, acting on paired donors, with incorporation or reduction of molecular oxygen, reduced flavin or flavoprotein as one donor, and incorporation of one atom of oxygen"/>
    <property type="evidence" value="ECO:0007669"/>
    <property type="project" value="TreeGrafter"/>
</dbReference>
<dbReference type="SUPFAM" id="SSF56645">
    <property type="entry name" value="Acyl-CoA dehydrogenase NM domain-like"/>
    <property type="match status" value="1"/>
</dbReference>
<dbReference type="EMBL" id="FZMO01000335">
    <property type="protein sequence ID" value="SNQ50084.1"/>
    <property type="molecule type" value="Genomic_DNA"/>
</dbReference>
<dbReference type="InterPro" id="IPR037069">
    <property type="entry name" value="AcylCoA_DH/ox_N_sf"/>
</dbReference>
<feature type="domain" description="Acyl-CoA dehydrogenase C-terminal" evidence="5">
    <location>
        <begin position="244"/>
        <end position="376"/>
    </location>
</feature>
<evidence type="ECO:0000256" key="3">
    <source>
        <dbReference type="SAM" id="MobiDB-lite"/>
    </source>
</evidence>
<dbReference type="GO" id="GO:0050660">
    <property type="term" value="F:flavin adenine dinucleotide binding"/>
    <property type="evidence" value="ECO:0007669"/>
    <property type="project" value="InterPro"/>
</dbReference>
<dbReference type="GO" id="GO:0003995">
    <property type="term" value="F:acyl-CoA dehydrogenase activity"/>
    <property type="evidence" value="ECO:0007669"/>
    <property type="project" value="TreeGrafter"/>
</dbReference>
<dbReference type="InterPro" id="IPR013786">
    <property type="entry name" value="AcylCoA_DH/ox_N"/>
</dbReference>
<dbReference type="Pfam" id="PF02771">
    <property type="entry name" value="Acyl-CoA_dh_N"/>
    <property type="match status" value="1"/>
</dbReference>
<name>A0A2I2KWQ0_9ACTN</name>
<gene>
    <name evidence="6" type="ORF">FRACA_400017</name>
</gene>
<dbReference type="Pfam" id="PF08028">
    <property type="entry name" value="Acyl-CoA_dh_2"/>
    <property type="match status" value="1"/>
</dbReference>
<dbReference type="InterPro" id="IPR046373">
    <property type="entry name" value="Acyl-CoA_Oxase/DH_mid-dom_sf"/>
</dbReference>
<protein>
    <submittedName>
        <fullName evidence="6">Acyl-CoA dehydrogenase</fullName>
    </submittedName>
</protein>
<feature type="domain" description="Acyl-CoA dehydrogenase/oxidase N-terminal" evidence="4">
    <location>
        <begin position="23"/>
        <end position="117"/>
    </location>
</feature>
<reference evidence="6 7" key="1">
    <citation type="submission" date="2017-06" db="EMBL/GenBank/DDBJ databases">
        <authorList>
            <person name="Kim H.J."/>
            <person name="Triplett B.A."/>
        </authorList>
    </citation>
    <scope>NUCLEOTIDE SEQUENCE [LARGE SCALE GENOMIC DNA]</scope>
    <source>
        <strain evidence="6">FRACA_ARgP5</strain>
    </source>
</reference>
<dbReference type="InterPro" id="IPR013107">
    <property type="entry name" value="Acyl-CoA_DH_C"/>
</dbReference>
<evidence type="ECO:0000259" key="5">
    <source>
        <dbReference type="Pfam" id="PF08028"/>
    </source>
</evidence>
<organism evidence="6 7">
    <name type="scientific">Frankia canadensis</name>
    <dbReference type="NCBI Taxonomy" id="1836972"/>
    <lineage>
        <taxon>Bacteria</taxon>
        <taxon>Bacillati</taxon>
        <taxon>Actinomycetota</taxon>
        <taxon>Actinomycetes</taxon>
        <taxon>Frankiales</taxon>
        <taxon>Frankiaceae</taxon>
        <taxon>Frankia</taxon>
    </lineage>
</organism>
<evidence type="ECO:0000256" key="2">
    <source>
        <dbReference type="ARBA" id="ARBA00049661"/>
    </source>
</evidence>
<feature type="region of interest" description="Disordered" evidence="3">
    <location>
        <begin position="133"/>
        <end position="152"/>
    </location>
</feature>
<dbReference type="Proteomes" id="UP000234331">
    <property type="component" value="Unassembled WGS sequence"/>
</dbReference>
<keyword evidence="7" id="KW-1185">Reference proteome</keyword>
<dbReference type="AlphaFoldDB" id="A0A2I2KWQ0"/>
<proteinExistence type="inferred from homology"/>
<dbReference type="GO" id="GO:0033539">
    <property type="term" value="P:fatty acid beta-oxidation using acyl-CoA dehydrogenase"/>
    <property type="evidence" value="ECO:0007669"/>
    <property type="project" value="TreeGrafter"/>
</dbReference>
<sequence length="402" mass="42742">MTDLADLTTAVTYGSPRLRELIDHIAAGAVERDERDEPPFAAIDAVRRARLGAIRLPVAQGGGGASLVELFELFIELGAADSNVAHILRSHFGVVENLLRGTGPVNARWRERVARGELIGAASTELGAKAGATDAPYQTSITRTPHGPRLNGTKHYTTGSLYMDWLVIGATDLDGEKAQLIIPGDRPGVHRPGDWDGFGQRFTGSGTVTFDDVAVGPDDYFGTGASAGDGLPYPATFFHIQLNAMIAGILRRVASDAVEQVHSRSRAFYHATADVPAEDPIVQYSVGLLHSQAFAAEALVLTAAAALRDAYAAHGAAEEPELSLRASLLNAKAKVVIDELANRAASELFDIGGGSLVRRGAHLDRHWRNIRAIAAHNPKTLKAVAVGRYALLGTPLPNQGFF</sequence>
<dbReference type="InterPro" id="IPR050741">
    <property type="entry name" value="Acyl-CoA_dehydrogenase"/>
</dbReference>
<dbReference type="PANTHER" id="PTHR48083:SF19">
    <property type="entry name" value="FLAVIN-DEPENDENT MONOOXYGENASE, OXYGENASE SUBUNIT HSAA"/>
    <property type="match status" value="1"/>
</dbReference>
<dbReference type="Gene3D" id="1.20.140.10">
    <property type="entry name" value="Butyryl-CoA Dehydrogenase, subunit A, domain 3"/>
    <property type="match status" value="1"/>
</dbReference>
<dbReference type="Gene3D" id="2.40.110.10">
    <property type="entry name" value="Butyryl-CoA Dehydrogenase, subunit A, domain 2"/>
    <property type="match status" value="1"/>
</dbReference>
<dbReference type="PANTHER" id="PTHR48083">
    <property type="entry name" value="MEDIUM-CHAIN SPECIFIC ACYL-COA DEHYDROGENASE, MITOCHONDRIAL-RELATED"/>
    <property type="match status" value="1"/>
</dbReference>
<dbReference type="Gene3D" id="1.10.540.10">
    <property type="entry name" value="Acyl-CoA dehydrogenase/oxidase, N-terminal domain"/>
    <property type="match status" value="1"/>
</dbReference>
<keyword evidence="1" id="KW-0560">Oxidoreductase</keyword>
<comment type="similarity">
    <text evidence="2">Belongs to the HpaH/HsaA monooxygenase family.</text>
</comment>
<dbReference type="RefSeq" id="WP_101833433.1">
    <property type="nucleotide sequence ID" value="NZ_FZMO01000335.1"/>
</dbReference>
<dbReference type="InterPro" id="IPR009100">
    <property type="entry name" value="AcylCoA_DH/oxidase_NM_dom_sf"/>
</dbReference>
<dbReference type="InterPro" id="IPR036250">
    <property type="entry name" value="AcylCo_DH-like_C"/>
</dbReference>
<dbReference type="GO" id="GO:0005737">
    <property type="term" value="C:cytoplasm"/>
    <property type="evidence" value="ECO:0007669"/>
    <property type="project" value="TreeGrafter"/>
</dbReference>
<dbReference type="SUPFAM" id="SSF47203">
    <property type="entry name" value="Acyl-CoA dehydrogenase C-terminal domain-like"/>
    <property type="match status" value="1"/>
</dbReference>
<dbReference type="OrthoDB" id="571684at2"/>
<evidence type="ECO:0000259" key="4">
    <source>
        <dbReference type="Pfam" id="PF02771"/>
    </source>
</evidence>
<dbReference type="PIRSF" id="PIRSF016578">
    <property type="entry name" value="HsaA"/>
    <property type="match status" value="1"/>
</dbReference>
<accession>A0A2I2KWQ0</accession>
<evidence type="ECO:0000256" key="1">
    <source>
        <dbReference type="ARBA" id="ARBA00023002"/>
    </source>
</evidence>
<evidence type="ECO:0000313" key="7">
    <source>
        <dbReference type="Proteomes" id="UP000234331"/>
    </source>
</evidence>